<comment type="caution">
    <text evidence="1">The sequence shown here is derived from an EMBL/GenBank/DDBJ whole genome shotgun (WGS) entry which is preliminary data.</text>
</comment>
<keyword evidence="2" id="KW-1185">Reference proteome</keyword>
<dbReference type="EMBL" id="JAALLS010000002">
    <property type="protein sequence ID" value="NGP87090.1"/>
    <property type="molecule type" value="Genomic_DNA"/>
</dbReference>
<evidence type="ECO:0000313" key="1">
    <source>
        <dbReference type="EMBL" id="NGP87090.1"/>
    </source>
</evidence>
<sequence length="73" mass="8418">MGSIEVYKTDVEDRVTAKSIVDTIRQSLPNCNPSFDLEDCDKVLRVESLNDEINESKIRNILQDYGYHMENLP</sequence>
<dbReference type="AlphaFoldDB" id="A0A6M1TEM5"/>
<proteinExistence type="predicted"/>
<organism evidence="1 2">
    <name type="scientific">Fodinibius halophilus</name>
    <dbReference type="NCBI Taxonomy" id="1736908"/>
    <lineage>
        <taxon>Bacteria</taxon>
        <taxon>Pseudomonadati</taxon>
        <taxon>Balneolota</taxon>
        <taxon>Balneolia</taxon>
        <taxon>Balneolales</taxon>
        <taxon>Balneolaceae</taxon>
        <taxon>Fodinibius</taxon>
    </lineage>
</organism>
<protein>
    <recommendedName>
        <fullName evidence="3">Heavy-metal-associated domain-containing protein</fullName>
    </recommendedName>
</protein>
<dbReference type="RefSeq" id="WP_165265531.1">
    <property type="nucleotide sequence ID" value="NZ_JAALLS010000002.1"/>
</dbReference>
<dbReference type="Proteomes" id="UP000479132">
    <property type="component" value="Unassembled WGS sequence"/>
</dbReference>
<evidence type="ECO:0000313" key="2">
    <source>
        <dbReference type="Proteomes" id="UP000479132"/>
    </source>
</evidence>
<name>A0A6M1TEM5_9BACT</name>
<evidence type="ECO:0008006" key="3">
    <source>
        <dbReference type="Google" id="ProtNLM"/>
    </source>
</evidence>
<accession>A0A6M1TEM5</accession>
<reference evidence="1 2" key="1">
    <citation type="submission" date="2020-02" db="EMBL/GenBank/DDBJ databases">
        <title>Aliifodinibius halophilus 2W32, complete genome.</title>
        <authorList>
            <person name="Li Y."/>
            <person name="Wu S."/>
        </authorList>
    </citation>
    <scope>NUCLEOTIDE SEQUENCE [LARGE SCALE GENOMIC DNA]</scope>
    <source>
        <strain evidence="1 2">2W32</strain>
    </source>
</reference>
<gene>
    <name evidence="1" type="ORF">G3569_01885</name>
</gene>